<dbReference type="Proteomes" id="UP001597104">
    <property type="component" value="Unassembled WGS sequence"/>
</dbReference>
<gene>
    <name evidence="1" type="ORF">ACFQZ7_12500</name>
</gene>
<organism evidence="1 2">
    <name type="scientific">Loigolactobacillus binensis</name>
    <dbReference type="NCBI Taxonomy" id="2559922"/>
    <lineage>
        <taxon>Bacteria</taxon>
        <taxon>Bacillati</taxon>
        <taxon>Bacillota</taxon>
        <taxon>Bacilli</taxon>
        <taxon>Lactobacillales</taxon>
        <taxon>Lactobacillaceae</taxon>
        <taxon>Loigolactobacillus</taxon>
    </lineage>
</organism>
<dbReference type="NCBIfam" id="TIGR01509">
    <property type="entry name" value="HAD-SF-IA-v3"/>
    <property type="match status" value="1"/>
</dbReference>
<comment type="caution">
    <text evidence="1">The sequence shown here is derived from an EMBL/GenBank/DDBJ whole genome shotgun (WGS) entry which is preliminary data.</text>
</comment>
<dbReference type="InterPro" id="IPR041492">
    <property type="entry name" value="HAD_2"/>
</dbReference>
<dbReference type="InterPro" id="IPR036412">
    <property type="entry name" value="HAD-like_sf"/>
</dbReference>
<dbReference type="SFLD" id="SFLDG01135">
    <property type="entry name" value="C1.5.6:_HAD__Beta-PGM__Phospha"/>
    <property type="match status" value="1"/>
</dbReference>
<proteinExistence type="predicted"/>
<dbReference type="GO" id="GO:0016787">
    <property type="term" value="F:hydrolase activity"/>
    <property type="evidence" value="ECO:0007669"/>
    <property type="project" value="UniProtKB-KW"/>
</dbReference>
<protein>
    <submittedName>
        <fullName evidence="1">HAD family hydrolase</fullName>
    </submittedName>
</protein>
<accession>A0ABW3EFK2</accession>
<dbReference type="PANTHER" id="PTHR18901">
    <property type="entry name" value="2-DEOXYGLUCOSE-6-PHOSPHATE PHOSPHATASE 2"/>
    <property type="match status" value="1"/>
</dbReference>
<dbReference type="InterPro" id="IPR023198">
    <property type="entry name" value="PGP-like_dom2"/>
</dbReference>
<dbReference type="SFLD" id="SFLDG01129">
    <property type="entry name" value="C1.5:_HAD__Beta-PGM__Phosphata"/>
    <property type="match status" value="1"/>
</dbReference>
<dbReference type="Gene3D" id="3.40.50.1000">
    <property type="entry name" value="HAD superfamily/HAD-like"/>
    <property type="match status" value="1"/>
</dbReference>
<dbReference type="RefSeq" id="WP_137636850.1">
    <property type="nucleotide sequence ID" value="NZ_BJDN01000003.1"/>
</dbReference>
<dbReference type="Gene3D" id="1.10.150.240">
    <property type="entry name" value="Putative phosphatase, domain 2"/>
    <property type="match status" value="1"/>
</dbReference>
<dbReference type="SFLD" id="SFLDS00003">
    <property type="entry name" value="Haloacid_Dehalogenase"/>
    <property type="match status" value="1"/>
</dbReference>
<dbReference type="PRINTS" id="PR00413">
    <property type="entry name" value="HADHALOGNASE"/>
</dbReference>
<name>A0ABW3EFK2_9LACO</name>
<dbReference type="PANTHER" id="PTHR18901:SF38">
    <property type="entry name" value="PSEUDOURIDINE-5'-PHOSPHATASE"/>
    <property type="match status" value="1"/>
</dbReference>
<evidence type="ECO:0000313" key="1">
    <source>
        <dbReference type="EMBL" id="MFD0898535.1"/>
    </source>
</evidence>
<reference evidence="2" key="1">
    <citation type="journal article" date="2019" name="Int. J. Syst. Evol. Microbiol.">
        <title>The Global Catalogue of Microorganisms (GCM) 10K type strain sequencing project: providing services to taxonomists for standard genome sequencing and annotation.</title>
        <authorList>
            <consortium name="The Broad Institute Genomics Platform"/>
            <consortium name="The Broad Institute Genome Sequencing Center for Infectious Disease"/>
            <person name="Wu L."/>
            <person name="Ma J."/>
        </authorList>
    </citation>
    <scope>NUCLEOTIDE SEQUENCE [LARGE SCALE GENOMIC DNA]</scope>
    <source>
        <strain evidence="2">CCM 8925</strain>
    </source>
</reference>
<dbReference type="InterPro" id="IPR023214">
    <property type="entry name" value="HAD_sf"/>
</dbReference>
<dbReference type="InterPro" id="IPR006439">
    <property type="entry name" value="HAD-SF_hydro_IA"/>
</dbReference>
<keyword evidence="1" id="KW-0378">Hydrolase</keyword>
<keyword evidence="2" id="KW-1185">Reference proteome</keyword>
<sequence length="217" mass="24403">MNIQAVIFDMDGVILDSEPQIIEAKQQVLHKYGIDQPETYHYKFMGMSFQAIWQQIQRELNLPVTWQELLDDYFAKYQALIAQSAQHPITGSVELVKSLNHAGYKLALASSSPIADIQRTLDNFGITDCFATVISGYTLAHPKPAPDIFQMAMQQLNVMPENSIVVEDSMNGIKAGLAAGAQVIGYNDPRYYAQRKVADVRLVTKMQQIQELLLPRE</sequence>
<evidence type="ECO:0000313" key="2">
    <source>
        <dbReference type="Proteomes" id="UP001597104"/>
    </source>
</evidence>
<dbReference type="EMBL" id="JBHTIO010000055">
    <property type="protein sequence ID" value="MFD0898535.1"/>
    <property type="molecule type" value="Genomic_DNA"/>
</dbReference>
<dbReference type="Pfam" id="PF13419">
    <property type="entry name" value="HAD_2"/>
    <property type="match status" value="1"/>
</dbReference>
<dbReference type="SUPFAM" id="SSF56784">
    <property type="entry name" value="HAD-like"/>
    <property type="match status" value="1"/>
</dbReference>